<dbReference type="GO" id="GO:0003677">
    <property type="term" value="F:DNA binding"/>
    <property type="evidence" value="ECO:0007669"/>
    <property type="project" value="InterPro"/>
</dbReference>
<dbReference type="PANTHER" id="PTHR11669">
    <property type="entry name" value="REPLICATION FACTOR C / DNA POLYMERASE III GAMMA-TAU SUBUNIT"/>
    <property type="match status" value="1"/>
</dbReference>
<dbReference type="InterPro" id="IPR027417">
    <property type="entry name" value="P-loop_NTPase"/>
</dbReference>
<reference evidence="9 10" key="1">
    <citation type="submission" date="2016-10" db="EMBL/GenBank/DDBJ databases">
        <authorList>
            <person name="de Groot N.N."/>
        </authorList>
    </citation>
    <scope>NUCLEOTIDE SEQUENCE [LARGE SCALE GENOMIC DNA]</scope>
    <source>
        <strain evidence="9 10">DSM 18438</strain>
    </source>
</reference>
<keyword evidence="5" id="KW-0235">DNA replication</keyword>
<dbReference type="Pfam" id="PF09115">
    <property type="entry name" value="DNApol3-delta_C"/>
    <property type="match status" value="1"/>
</dbReference>
<dbReference type="SUPFAM" id="SSF52540">
    <property type="entry name" value="P-loop containing nucleoside triphosphate hydrolases"/>
    <property type="match status" value="1"/>
</dbReference>
<comment type="catalytic activity">
    <reaction evidence="7">
        <text>DNA(n) + a 2'-deoxyribonucleoside 5'-triphosphate = DNA(n+1) + diphosphate</text>
        <dbReference type="Rhea" id="RHEA:22508"/>
        <dbReference type="Rhea" id="RHEA-COMP:17339"/>
        <dbReference type="Rhea" id="RHEA-COMP:17340"/>
        <dbReference type="ChEBI" id="CHEBI:33019"/>
        <dbReference type="ChEBI" id="CHEBI:61560"/>
        <dbReference type="ChEBI" id="CHEBI:173112"/>
        <dbReference type="EC" id="2.7.7.7"/>
    </reaction>
</comment>
<dbReference type="GO" id="GO:0009360">
    <property type="term" value="C:DNA polymerase III complex"/>
    <property type="evidence" value="ECO:0007669"/>
    <property type="project" value="InterPro"/>
</dbReference>
<dbReference type="InterPro" id="IPR015199">
    <property type="entry name" value="DNA_pol_III_delta_C"/>
</dbReference>
<dbReference type="EC" id="2.7.7.7" evidence="1"/>
<dbReference type="NCBIfam" id="NF004310">
    <property type="entry name" value="PRK05707.1"/>
    <property type="match status" value="1"/>
</dbReference>
<protein>
    <recommendedName>
        <fullName evidence="2">DNA polymerase III subunit delta'</fullName>
        <ecNumber evidence="1">2.7.7.7</ecNumber>
    </recommendedName>
</protein>
<keyword evidence="6" id="KW-0239">DNA-directed DNA polymerase</keyword>
<name>A0A1I1EX28_9GAMM</name>
<evidence type="ECO:0000256" key="4">
    <source>
        <dbReference type="ARBA" id="ARBA00022695"/>
    </source>
</evidence>
<dbReference type="GO" id="GO:0006261">
    <property type="term" value="P:DNA-templated DNA replication"/>
    <property type="evidence" value="ECO:0007669"/>
    <property type="project" value="TreeGrafter"/>
</dbReference>
<evidence type="ECO:0000256" key="5">
    <source>
        <dbReference type="ARBA" id="ARBA00022705"/>
    </source>
</evidence>
<dbReference type="PANTHER" id="PTHR11669:SF8">
    <property type="entry name" value="DNA POLYMERASE III SUBUNIT DELTA"/>
    <property type="match status" value="1"/>
</dbReference>
<evidence type="ECO:0000256" key="1">
    <source>
        <dbReference type="ARBA" id="ARBA00012417"/>
    </source>
</evidence>
<dbReference type="Proteomes" id="UP000199058">
    <property type="component" value="Unassembled WGS sequence"/>
</dbReference>
<keyword evidence="4" id="KW-0548">Nucleotidyltransferase</keyword>
<keyword evidence="10" id="KW-1185">Reference proteome</keyword>
<feature type="domain" description="DNA polymerase III delta subunit C-terminal" evidence="8">
    <location>
        <begin position="215"/>
        <end position="322"/>
    </location>
</feature>
<evidence type="ECO:0000259" key="8">
    <source>
        <dbReference type="Pfam" id="PF09115"/>
    </source>
</evidence>
<proteinExistence type="predicted"/>
<evidence type="ECO:0000256" key="3">
    <source>
        <dbReference type="ARBA" id="ARBA00022679"/>
    </source>
</evidence>
<gene>
    <name evidence="9" type="ORF">SAMN05660443_0893</name>
</gene>
<dbReference type="Pfam" id="PF13177">
    <property type="entry name" value="DNA_pol3_delta2"/>
    <property type="match status" value="1"/>
</dbReference>
<evidence type="ECO:0000256" key="7">
    <source>
        <dbReference type="ARBA" id="ARBA00049244"/>
    </source>
</evidence>
<evidence type="ECO:0000313" key="10">
    <source>
        <dbReference type="Proteomes" id="UP000199058"/>
    </source>
</evidence>
<accession>A0A1I1EX28</accession>
<dbReference type="NCBIfam" id="TIGR00678">
    <property type="entry name" value="holB"/>
    <property type="match status" value="1"/>
</dbReference>
<dbReference type="AlphaFoldDB" id="A0A1I1EX28"/>
<dbReference type="InterPro" id="IPR050238">
    <property type="entry name" value="DNA_Rep/Repair_Clamp_Loader"/>
</dbReference>
<dbReference type="RefSeq" id="WP_091959697.1">
    <property type="nucleotide sequence ID" value="NZ_FOLH01000001.1"/>
</dbReference>
<dbReference type="OrthoDB" id="9811073at2"/>
<sequence>MPKPALPLPWHADIWRQWLQQLTDDRLPHAILLSGLPGLGKRTLARALAHFLLCEQPDVNHPCGRCSACQLLYSGFHPDWHGVYPEAEGKAIKVDQIREMNAQVQQSAQRGGYKLVLLWPAEAMNINAANALLKTLEEPEPRTQFVLVSDQPSNLPATIRSRCQQWAVKAPPLSEGSNWLACQLTDEQCPETLLKAAGGRPLQAWKLASPELEEPRQLLLQTMETLNRGGDPSELAARLKSFTLADLLDYLQAWLADTLRLQLQGEAGVMDSRQLPLYRHWGQLFSARQLLNLDAHLKQDRLLLNKNPNHELFIEKLLIRWTQELGHE</sequence>
<dbReference type="GO" id="GO:0003887">
    <property type="term" value="F:DNA-directed DNA polymerase activity"/>
    <property type="evidence" value="ECO:0007669"/>
    <property type="project" value="UniProtKB-KW"/>
</dbReference>
<organism evidence="9 10">
    <name type="scientific">Marinospirillum celere</name>
    <dbReference type="NCBI Taxonomy" id="1122252"/>
    <lineage>
        <taxon>Bacteria</taxon>
        <taxon>Pseudomonadati</taxon>
        <taxon>Pseudomonadota</taxon>
        <taxon>Gammaproteobacteria</taxon>
        <taxon>Oceanospirillales</taxon>
        <taxon>Oceanospirillaceae</taxon>
        <taxon>Marinospirillum</taxon>
    </lineage>
</organism>
<dbReference type="Gene3D" id="1.20.272.10">
    <property type="match status" value="1"/>
</dbReference>
<dbReference type="EMBL" id="FOLH01000001">
    <property type="protein sequence ID" value="SFB91276.1"/>
    <property type="molecule type" value="Genomic_DNA"/>
</dbReference>
<dbReference type="GO" id="GO:0008408">
    <property type="term" value="F:3'-5' exonuclease activity"/>
    <property type="evidence" value="ECO:0007669"/>
    <property type="project" value="InterPro"/>
</dbReference>
<dbReference type="InterPro" id="IPR004622">
    <property type="entry name" value="DNA_pol_HolB"/>
</dbReference>
<dbReference type="Gene3D" id="3.40.50.300">
    <property type="entry name" value="P-loop containing nucleotide triphosphate hydrolases"/>
    <property type="match status" value="1"/>
</dbReference>
<evidence type="ECO:0000256" key="2">
    <source>
        <dbReference type="ARBA" id="ARBA00014363"/>
    </source>
</evidence>
<keyword evidence="3" id="KW-0808">Transferase</keyword>
<evidence type="ECO:0000256" key="6">
    <source>
        <dbReference type="ARBA" id="ARBA00022932"/>
    </source>
</evidence>
<dbReference type="STRING" id="1122252.SAMN05660443_0893"/>
<evidence type="ECO:0000313" key="9">
    <source>
        <dbReference type="EMBL" id="SFB91276.1"/>
    </source>
</evidence>